<dbReference type="Pfam" id="PF03184">
    <property type="entry name" value="DDE_1"/>
    <property type="match status" value="1"/>
</dbReference>
<name>A0A903VGK7_AEDAE</name>
<dbReference type="GO" id="GO:0005634">
    <property type="term" value="C:nucleus"/>
    <property type="evidence" value="ECO:0007669"/>
    <property type="project" value="TreeGrafter"/>
</dbReference>
<evidence type="ECO:0000313" key="2">
    <source>
        <dbReference type="EnsemblMetazoa" id="AAEL022953-PA"/>
    </source>
</evidence>
<dbReference type="InterPro" id="IPR050863">
    <property type="entry name" value="CenT-Element_Derived"/>
</dbReference>
<dbReference type="PANTHER" id="PTHR19303">
    <property type="entry name" value="TRANSPOSON"/>
    <property type="match status" value="1"/>
</dbReference>
<dbReference type="AlphaFoldDB" id="A0A903VGK7"/>
<evidence type="ECO:0000313" key="3">
    <source>
        <dbReference type="Proteomes" id="UP000008820"/>
    </source>
</evidence>
<accession>A0A903VGK7</accession>
<keyword evidence="3" id="KW-1185">Reference proteome</keyword>
<reference evidence="2" key="2">
    <citation type="submission" date="2022-10" db="UniProtKB">
        <authorList>
            <consortium name="EnsemblMetazoa"/>
        </authorList>
    </citation>
    <scope>IDENTIFICATION</scope>
    <source>
        <strain evidence="2">LVP_AGWG</strain>
    </source>
</reference>
<feature type="domain" description="DDE-1" evidence="1">
    <location>
        <begin position="21"/>
        <end position="200"/>
    </location>
</feature>
<proteinExistence type="predicted"/>
<sequence length="255" mass="28862">MPSRTYLSTTDPTASGFKAAKERITLLFCSNASGDKQLKPLLLHRAMKPRAMKKVDFNKLPVHWRSNPKAWVTKQIFQDWFENLFVPEVKEYLEGKGLEFKALLIVDNAPGHSILDHPQVKVVFLPPNTTSLIQPLDQGIISTFKKPYVKLSFKFILDILDSDPSLTVTEAWKRFSIRDCVNHIGSALAAMQMSTLNACWKPLWPECVHHKSQQNVDDREIILLAHAVGGEGFNDMTVEEVGEMMEDAVVDDEEL</sequence>
<dbReference type="PANTHER" id="PTHR19303:SF73">
    <property type="entry name" value="PROTEIN PDC2"/>
    <property type="match status" value="1"/>
</dbReference>
<dbReference type="Proteomes" id="UP000008820">
    <property type="component" value="Unassembled WGS sequence"/>
</dbReference>
<organism evidence="2 3">
    <name type="scientific">Aedes aegypti</name>
    <name type="common">Yellowfever mosquito</name>
    <name type="synonym">Culex aegypti</name>
    <dbReference type="NCBI Taxonomy" id="7159"/>
    <lineage>
        <taxon>Eukaryota</taxon>
        <taxon>Metazoa</taxon>
        <taxon>Ecdysozoa</taxon>
        <taxon>Arthropoda</taxon>
        <taxon>Hexapoda</taxon>
        <taxon>Insecta</taxon>
        <taxon>Pterygota</taxon>
        <taxon>Neoptera</taxon>
        <taxon>Endopterygota</taxon>
        <taxon>Diptera</taxon>
        <taxon>Nematocera</taxon>
        <taxon>Culicoidea</taxon>
        <taxon>Culicidae</taxon>
        <taxon>Culicinae</taxon>
        <taxon>Aedini</taxon>
        <taxon>Aedes</taxon>
        <taxon>Stegomyia</taxon>
    </lineage>
</organism>
<dbReference type="EnsemblMetazoa" id="AAEL022953-RA">
    <property type="protein sequence ID" value="AAEL022953-PA"/>
    <property type="gene ID" value="AAEL022953"/>
</dbReference>
<evidence type="ECO:0000259" key="1">
    <source>
        <dbReference type="Pfam" id="PF03184"/>
    </source>
</evidence>
<protein>
    <recommendedName>
        <fullName evidence="1">DDE-1 domain-containing protein</fullName>
    </recommendedName>
</protein>
<gene>
    <name evidence="2" type="primary">110680329</name>
</gene>
<reference evidence="3" key="1">
    <citation type="submission" date="2017-06" db="EMBL/GenBank/DDBJ databases">
        <title>Aedes aegypti genome working group (AGWG) sequencing and assembly.</title>
        <authorList>
            <consortium name="Aedes aegypti Genome Working Group (AGWG)"/>
            <person name="Matthews B.J."/>
        </authorList>
    </citation>
    <scope>NUCLEOTIDE SEQUENCE [LARGE SCALE GENOMIC DNA]</scope>
    <source>
        <strain evidence="3">LVP_AGWG</strain>
    </source>
</reference>
<dbReference type="OrthoDB" id="7763313at2759"/>
<dbReference type="GO" id="GO:0003677">
    <property type="term" value="F:DNA binding"/>
    <property type="evidence" value="ECO:0007669"/>
    <property type="project" value="TreeGrafter"/>
</dbReference>
<dbReference type="InterPro" id="IPR004875">
    <property type="entry name" value="DDE_SF_endonuclease_dom"/>
</dbReference>